<evidence type="ECO:0000313" key="3">
    <source>
        <dbReference type="EMBL" id="GAA4322978.1"/>
    </source>
</evidence>
<feature type="chain" id="PRO_5045982348" description="Type II secretion system protein GspC N-terminal domain-containing protein" evidence="2">
    <location>
        <begin position="21"/>
        <end position="199"/>
    </location>
</feature>
<sequence>MAAASIAAALAAGPCWPAAASEGAPELDTVREMLRLDAERALAQERGPAARPAPAHGAPRIDRIRVQALYGMAGRRTAVLDINGERKEYREGAETPLGGASAADYRLARIDDRCLHLVKAGRNRVACFIPPPGQGPGASPAPPPRVAPMMPMPPLSMPQMSMPPMSMPQTSSPPQSLLPPVSPPQAGAMPWPPQPDPSR</sequence>
<comment type="caution">
    <text evidence="3">The sequence shown here is derived from an EMBL/GenBank/DDBJ whole genome shotgun (WGS) entry which is preliminary data.</text>
</comment>
<keyword evidence="4" id="KW-1185">Reference proteome</keyword>
<reference evidence="4" key="1">
    <citation type="journal article" date="2019" name="Int. J. Syst. Evol. Microbiol.">
        <title>The Global Catalogue of Microorganisms (GCM) 10K type strain sequencing project: providing services to taxonomists for standard genome sequencing and annotation.</title>
        <authorList>
            <consortium name="The Broad Institute Genomics Platform"/>
            <consortium name="The Broad Institute Genome Sequencing Center for Infectious Disease"/>
            <person name="Wu L."/>
            <person name="Ma J."/>
        </authorList>
    </citation>
    <scope>NUCLEOTIDE SEQUENCE [LARGE SCALE GENOMIC DNA]</scope>
    <source>
        <strain evidence="4">JCM 17666</strain>
    </source>
</reference>
<feature type="signal peptide" evidence="2">
    <location>
        <begin position="1"/>
        <end position="20"/>
    </location>
</feature>
<evidence type="ECO:0000256" key="1">
    <source>
        <dbReference type="SAM" id="MobiDB-lite"/>
    </source>
</evidence>
<protein>
    <recommendedName>
        <fullName evidence="5">Type II secretion system protein GspC N-terminal domain-containing protein</fullName>
    </recommendedName>
</protein>
<dbReference type="Proteomes" id="UP001501671">
    <property type="component" value="Unassembled WGS sequence"/>
</dbReference>
<feature type="compositionally biased region" description="Pro residues" evidence="1">
    <location>
        <begin position="190"/>
        <end position="199"/>
    </location>
</feature>
<feature type="compositionally biased region" description="Low complexity" evidence="1">
    <location>
        <begin position="157"/>
        <end position="175"/>
    </location>
</feature>
<feature type="compositionally biased region" description="Pro residues" evidence="1">
    <location>
        <begin position="129"/>
        <end position="156"/>
    </location>
</feature>
<dbReference type="EMBL" id="BAABFO010000001">
    <property type="protein sequence ID" value="GAA4322978.1"/>
    <property type="molecule type" value="Genomic_DNA"/>
</dbReference>
<feature type="region of interest" description="Disordered" evidence="1">
    <location>
        <begin position="129"/>
        <end position="199"/>
    </location>
</feature>
<accession>A0ABP8GF55</accession>
<evidence type="ECO:0000256" key="2">
    <source>
        <dbReference type="SAM" id="SignalP"/>
    </source>
</evidence>
<name>A0ABP8GF55_9BURK</name>
<organism evidence="3 4">
    <name type="scientific">Pigmentiphaga soli</name>
    <dbReference type="NCBI Taxonomy" id="1007095"/>
    <lineage>
        <taxon>Bacteria</taxon>
        <taxon>Pseudomonadati</taxon>
        <taxon>Pseudomonadota</taxon>
        <taxon>Betaproteobacteria</taxon>
        <taxon>Burkholderiales</taxon>
        <taxon>Alcaligenaceae</taxon>
        <taxon>Pigmentiphaga</taxon>
    </lineage>
</organism>
<proteinExistence type="predicted"/>
<evidence type="ECO:0008006" key="5">
    <source>
        <dbReference type="Google" id="ProtNLM"/>
    </source>
</evidence>
<gene>
    <name evidence="3" type="ORF">GCM10023144_03460</name>
</gene>
<keyword evidence="2" id="KW-0732">Signal</keyword>
<evidence type="ECO:0000313" key="4">
    <source>
        <dbReference type="Proteomes" id="UP001501671"/>
    </source>
</evidence>